<proteinExistence type="inferred from homology"/>
<dbReference type="EMBL" id="LK028559">
    <property type="protein sequence ID" value="CDR30375.1"/>
    <property type="molecule type" value="Genomic_DNA"/>
</dbReference>
<dbReference type="HOGENOM" id="CLU_024979_1_2_14"/>
<dbReference type="NCBIfam" id="TIGR00093">
    <property type="entry name" value="pseudouridine synthase"/>
    <property type="match status" value="1"/>
</dbReference>
<evidence type="ECO:0000256" key="5">
    <source>
        <dbReference type="RuleBase" id="RU003887"/>
    </source>
</evidence>
<evidence type="ECO:0000256" key="1">
    <source>
        <dbReference type="ARBA" id="ARBA00008348"/>
    </source>
</evidence>
<dbReference type="STRING" id="35623.Aocu_03020"/>
<organism evidence="7 8">
    <name type="scientific">Acholeplasma oculi</name>
    <dbReference type="NCBI Taxonomy" id="35623"/>
    <lineage>
        <taxon>Bacteria</taxon>
        <taxon>Bacillati</taxon>
        <taxon>Mycoplasmatota</taxon>
        <taxon>Mollicutes</taxon>
        <taxon>Acholeplasmatales</taxon>
        <taxon>Acholeplasmataceae</taxon>
        <taxon>Acholeplasma</taxon>
    </lineage>
</organism>
<dbReference type="RefSeq" id="WP_045748932.1">
    <property type="nucleotide sequence ID" value="NZ_FUZK01000002.1"/>
</dbReference>
<dbReference type="InterPro" id="IPR002942">
    <property type="entry name" value="S4_RNA-bd"/>
</dbReference>
<dbReference type="PATRIC" id="fig|35623.3.peg.302"/>
<evidence type="ECO:0000256" key="3">
    <source>
        <dbReference type="ARBA" id="ARBA00023235"/>
    </source>
</evidence>
<keyword evidence="8" id="KW-1185">Reference proteome</keyword>
<dbReference type="Gene3D" id="3.30.70.580">
    <property type="entry name" value="Pseudouridine synthase I, catalytic domain, N-terminal subdomain"/>
    <property type="match status" value="1"/>
</dbReference>
<reference evidence="8" key="1">
    <citation type="submission" date="2014-05" db="EMBL/GenBank/DDBJ databases">
        <authorList>
            <person name="Kube M."/>
        </authorList>
    </citation>
    <scope>NUCLEOTIDE SEQUENCE [LARGE SCALE GENOMIC DNA]</scope>
</reference>
<sequence length="237" mass="27297">MPRLDKILSNLKYGSRKDVRNLIKKGSVLVNNDIVKVFDMQVDPTYDKISVNGKPLFLKENVILSFYKPKGFLSSHKDSLHLTLFEWIKEPYQRLDLKIAGRLDLDSEGLMILTTDGDLIHRITHPKKHLDKIYEVILDKDVEEASLEPLKIGVLLKDPHGETYNAVAKDLVCRNEKCRIVIDEGKFHQVKLMFKKIGYEVLNLKRIQIGNLKLNLEPGQYQEINIEDIFGDKDDGN</sequence>
<dbReference type="Pfam" id="PF01479">
    <property type="entry name" value="S4"/>
    <property type="match status" value="1"/>
</dbReference>
<evidence type="ECO:0000259" key="6">
    <source>
        <dbReference type="SMART" id="SM00363"/>
    </source>
</evidence>
<comment type="similarity">
    <text evidence="1 5">Belongs to the pseudouridine synthase RsuA family.</text>
</comment>
<name>A0A061A913_9MOLU</name>
<protein>
    <recommendedName>
        <fullName evidence="5">Pseudouridine synthase</fullName>
        <ecNumber evidence="5">5.4.99.-</ecNumber>
    </recommendedName>
</protein>
<dbReference type="Pfam" id="PF00849">
    <property type="entry name" value="PseudoU_synth_2"/>
    <property type="match status" value="1"/>
</dbReference>
<gene>
    <name evidence="7" type="primary">rsuA</name>
    <name evidence="7" type="ORF">Aocu_03020</name>
</gene>
<dbReference type="AlphaFoldDB" id="A0A061A913"/>
<dbReference type="InterPro" id="IPR050343">
    <property type="entry name" value="RsuA_PseudoU_synthase"/>
</dbReference>
<dbReference type="InterPro" id="IPR020103">
    <property type="entry name" value="PsdUridine_synth_cat_dom_sf"/>
</dbReference>
<dbReference type="SUPFAM" id="SSF55174">
    <property type="entry name" value="Alpha-L RNA-binding motif"/>
    <property type="match status" value="1"/>
</dbReference>
<evidence type="ECO:0000313" key="7">
    <source>
        <dbReference type="EMBL" id="CDR30375.1"/>
    </source>
</evidence>
<dbReference type="InParanoid" id="A0A061A913"/>
<accession>A0A061A913</accession>
<dbReference type="PROSITE" id="PS50889">
    <property type="entry name" value="S4"/>
    <property type="match status" value="1"/>
</dbReference>
<dbReference type="KEGG" id="aoc:Aocu_03020"/>
<dbReference type="FunCoup" id="A0A061A913">
    <property type="interactions" value="151"/>
</dbReference>
<dbReference type="InterPro" id="IPR020094">
    <property type="entry name" value="TruA/RsuA/RluB/E/F_N"/>
</dbReference>
<dbReference type="SMART" id="SM00363">
    <property type="entry name" value="S4"/>
    <property type="match status" value="1"/>
</dbReference>
<dbReference type="PANTHER" id="PTHR47683:SF4">
    <property type="entry name" value="PSEUDOURIDINE SYNTHASE"/>
    <property type="match status" value="1"/>
</dbReference>
<dbReference type="InterPro" id="IPR000748">
    <property type="entry name" value="PsdUridine_synth_RsuA/RluB/E/F"/>
</dbReference>
<dbReference type="GO" id="GO:0120159">
    <property type="term" value="F:rRNA pseudouridine synthase activity"/>
    <property type="evidence" value="ECO:0007669"/>
    <property type="project" value="UniProtKB-ARBA"/>
</dbReference>
<dbReference type="EC" id="5.4.99.-" evidence="5"/>
<dbReference type="CDD" id="cd00165">
    <property type="entry name" value="S4"/>
    <property type="match status" value="1"/>
</dbReference>
<keyword evidence="3 5" id="KW-0413">Isomerase</keyword>
<dbReference type="InterPro" id="IPR036986">
    <property type="entry name" value="S4_RNA-bd_sf"/>
</dbReference>
<evidence type="ECO:0000256" key="2">
    <source>
        <dbReference type="ARBA" id="ARBA00022884"/>
    </source>
</evidence>
<dbReference type="Gene3D" id="3.10.290.10">
    <property type="entry name" value="RNA-binding S4 domain"/>
    <property type="match status" value="1"/>
</dbReference>
<dbReference type="InterPro" id="IPR006145">
    <property type="entry name" value="PsdUridine_synth_RsuA/RluA"/>
</dbReference>
<dbReference type="PROSITE" id="PS01149">
    <property type="entry name" value="PSI_RSU"/>
    <property type="match status" value="1"/>
</dbReference>
<dbReference type="SUPFAM" id="SSF55120">
    <property type="entry name" value="Pseudouridine synthase"/>
    <property type="match status" value="1"/>
</dbReference>
<evidence type="ECO:0000256" key="4">
    <source>
        <dbReference type="PROSITE-ProRule" id="PRU00182"/>
    </source>
</evidence>
<dbReference type="Proteomes" id="UP000032434">
    <property type="component" value="Chromosome 1"/>
</dbReference>
<evidence type="ECO:0000313" key="8">
    <source>
        <dbReference type="Proteomes" id="UP000032434"/>
    </source>
</evidence>
<dbReference type="InterPro" id="IPR042092">
    <property type="entry name" value="PsdUridine_s_RsuA/RluB/E/F_cat"/>
</dbReference>
<dbReference type="PANTHER" id="PTHR47683">
    <property type="entry name" value="PSEUDOURIDINE SYNTHASE FAMILY PROTEIN-RELATED"/>
    <property type="match status" value="1"/>
</dbReference>
<keyword evidence="2 4" id="KW-0694">RNA-binding</keyword>
<dbReference type="GO" id="GO:0000455">
    <property type="term" value="P:enzyme-directed rRNA pseudouridine synthesis"/>
    <property type="evidence" value="ECO:0007669"/>
    <property type="project" value="UniProtKB-ARBA"/>
</dbReference>
<dbReference type="Gene3D" id="3.30.70.1560">
    <property type="entry name" value="Alpha-L RNA-binding motif"/>
    <property type="match status" value="1"/>
</dbReference>
<dbReference type="InterPro" id="IPR018496">
    <property type="entry name" value="PsdUridine_synth_RsuA/RluB_CS"/>
</dbReference>
<feature type="domain" description="RNA-binding S4" evidence="6">
    <location>
        <begin position="2"/>
        <end position="63"/>
    </location>
</feature>
<dbReference type="GO" id="GO:0003723">
    <property type="term" value="F:RNA binding"/>
    <property type="evidence" value="ECO:0007669"/>
    <property type="project" value="UniProtKB-KW"/>
</dbReference>